<dbReference type="RefSeq" id="WP_104752704.1">
    <property type="nucleotide sequence ID" value="NZ_JBHRZO010000001.1"/>
</dbReference>
<evidence type="ECO:0000313" key="2">
    <source>
        <dbReference type="EMBL" id="MFC3846967.1"/>
    </source>
</evidence>
<evidence type="ECO:0000313" key="3">
    <source>
        <dbReference type="Proteomes" id="UP001595783"/>
    </source>
</evidence>
<dbReference type="Proteomes" id="UP001595783">
    <property type="component" value="Unassembled WGS sequence"/>
</dbReference>
<accession>A0ABV7ZI71</accession>
<keyword evidence="3" id="KW-1185">Reference proteome</keyword>
<dbReference type="EMBL" id="JBHRZO010000001">
    <property type="protein sequence ID" value="MFC3846967.1"/>
    <property type="molecule type" value="Genomic_DNA"/>
</dbReference>
<comment type="caution">
    <text evidence="2">The sequence shown here is derived from an EMBL/GenBank/DDBJ whole genome shotgun (WGS) entry which is preliminary data.</text>
</comment>
<evidence type="ECO:0000256" key="1">
    <source>
        <dbReference type="SAM" id="SignalP"/>
    </source>
</evidence>
<protein>
    <submittedName>
        <fullName evidence="2">Membrane protein insertion efficiency factor YidD</fullName>
    </submittedName>
</protein>
<feature type="chain" id="PRO_5045377044" evidence="1">
    <location>
        <begin position="24"/>
        <end position="111"/>
    </location>
</feature>
<dbReference type="SMART" id="SM01234">
    <property type="entry name" value="Haemolytic"/>
    <property type="match status" value="1"/>
</dbReference>
<feature type="signal peptide" evidence="1">
    <location>
        <begin position="1"/>
        <end position="23"/>
    </location>
</feature>
<gene>
    <name evidence="2" type="primary">yidD</name>
    <name evidence="2" type="ORF">ACFOPX_00240</name>
</gene>
<dbReference type="Pfam" id="PF01809">
    <property type="entry name" value="YidD"/>
    <property type="match status" value="1"/>
</dbReference>
<sequence length="111" mass="12653">MNALKIFCMAFLALYRVFSSLKAPCCRFYPSCSTYALWLLPHERLDRALLKIACRILACNPYSQGGINYPTSSKPLRPKFSAPIALIYLLIPMHSDSLTPYYILKVSSERK</sequence>
<dbReference type="NCBIfam" id="TIGR00278">
    <property type="entry name" value="membrane protein insertion efficiency factor YidD"/>
    <property type="match status" value="1"/>
</dbReference>
<proteinExistence type="predicted"/>
<keyword evidence="1" id="KW-0732">Signal</keyword>
<dbReference type="InterPro" id="IPR002696">
    <property type="entry name" value="Membr_insert_effic_factor_YidD"/>
</dbReference>
<name>A0ABV7ZI71_9HELI</name>
<organism evidence="2 3">
    <name type="scientific">Helicobacter baculiformis</name>
    <dbReference type="NCBI Taxonomy" id="427351"/>
    <lineage>
        <taxon>Bacteria</taxon>
        <taxon>Pseudomonadati</taxon>
        <taxon>Campylobacterota</taxon>
        <taxon>Epsilonproteobacteria</taxon>
        <taxon>Campylobacterales</taxon>
        <taxon>Helicobacteraceae</taxon>
        <taxon>Helicobacter</taxon>
    </lineage>
</organism>
<reference evidence="3" key="1">
    <citation type="journal article" date="2019" name="Int. J. Syst. Evol. Microbiol.">
        <title>The Global Catalogue of Microorganisms (GCM) 10K type strain sequencing project: providing services to taxonomists for standard genome sequencing and annotation.</title>
        <authorList>
            <consortium name="The Broad Institute Genomics Platform"/>
            <consortium name="The Broad Institute Genome Sequencing Center for Infectious Disease"/>
            <person name="Wu L."/>
            <person name="Ma J."/>
        </authorList>
    </citation>
    <scope>NUCLEOTIDE SEQUENCE [LARGE SCALE GENOMIC DNA]</scope>
    <source>
        <strain evidence="3">CCUG 53816</strain>
    </source>
</reference>